<organism evidence="2 3">
    <name type="scientific">Coniosporium apollinis (strain CBS 100218)</name>
    <name type="common">Rock-inhabiting black yeast</name>
    <dbReference type="NCBI Taxonomy" id="1168221"/>
    <lineage>
        <taxon>Eukaryota</taxon>
        <taxon>Fungi</taxon>
        <taxon>Dikarya</taxon>
        <taxon>Ascomycota</taxon>
        <taxon>Pezizomycotina</taxon>
        <taxon>Dothideomycetes</taxon>
        <taxon>Dothideomycetes incertae sedis</taxon>
        <taxon>Coniosporium</taxon>
    </lineage>
</organism>
<feature type="region of interest" description="Disordered" evidence="1">
    <location>
        <begin position="76"/>
        <end position="102"/>
    </location>
</feature>
<proteinExistence type="predicted"/>
<dbReference type="GeneID" id="19903206"/>
<evidence type="ECO:0000313" key="2">
    <source>
        <dbReference type="EMBL" id="EON66649.1"/>
    </source>
</evidence>
<dbReference type="HOGENOM" id="CLU_1255914_0_0_1"/>
<dbReference type="RefSeq" id="XP_007781966.1">
    <property type="nucleotide sequence ID" value="XM_007783776.1"/>
</dbReference>
<feature type="region of interest" description="Disordered" evidence="1">
    <location>
        <begin position="1"/>
        <end position="38"/>
    </location>
</feature>
<feature type="compositionally biased region" description="Basic and acidic residues" evidence="1">
    <location>
        <begin position="1"/>
        <end position="10"/>
    </location>
</feature>
<evidence type="ECO:0000256" key="1">
    <source>
        <dbReference type="SAM" id="MobiDB-lite"/>
    </source>
</evidence>
<dbReference type="EMBL" id="JH767582">
    <property type="protein sequence ID" value="EON66649.1"/>
    <property type="molecule type" value="Genomic_DNA"/>
</dbReference>
<dbReference type="AlphaFoldDB" id="R7YXZ6"/>
<reference evidence="3" key="1">
    <citation type="submission" date="2012-06" db="EMBL/GenBank/DDBJ databases">
        <title>The genome sequence of Coniosporium apollinis CBS 100218.</title>
        <authorList>
            <consortium name="The Broad Institute Genome Sequencing Platform"/>
            <person name="Cuomo C."/>
            <person name="Gorbushina A."/>
            <person name="Noack S."/>
            <person name="Walker B."/>
            <person name="Young S.K."/>
            <person name="Zeng Q."/>
            <person name="Gargeya S."/>
            <person name="Fitzgerald M."/>
            <person name="Haas B."/>
            <person name="Abouelleil A."/>
            <person name="Alvarado L."/>
            <person name="Arachchi H.M."/>
            <person name="Berlin A.M."/>
            <person name="Chapman S.B."/>
            <person name="Goldberg J."/>
            <person name="Griggs A."/>
            <person name="Gujja S."/>
            <person name="Hansen M."/>
            <person name="Howarth C."/>
            <person name="Imamovic A."/>
            <person name="Larimer J."/>
            <person name="McCowan C."/>
            <person name="Montmayeur A."/>
            <person name="Murphy C."/>
            <person name="Neiman D."/>
            <person name="Pearson M."/>
            <person name="Priest M."/>
            <person name="Roberts A."/>
            <person name="Saif S."/>
            <person name="Shea T."/>
            <person name="Sisk P."/>
            <person name="Sykes S."/>
            <person name="Wortman J."/>
            <person name="Nusbaum C."/>
            <person name="Birren B."/>
        </authorList>
    </citation>
    <scope>NUCLEOTIDE SEQUENCE [LARGE SCALE GENOMIC DNA]</scope>
    <source>
        <strain evidence="3">CBS 100218</strain>
    </source>
</reference>
<protein>
    <submittedName>
        <fullName evidence="2">Uncharacterized protein</fullName>
    </submittedName>
</protein>
<name>R7YXZ6_CONA1</name>
<keyword evidence="3" id="KW-1185">Reference proteome</keyword>
<accession>R7YXZ6</accession>
<gene>
    <name evidence="2" type="ORF">W97_05895</name>
</gene>
<sequence>MRDKSNEARDTTTTPTTAPVQDEAGASTRDGAGVGSNPQASTHILIVNRAPQDDDIPGWWKEHALRGWITATAERMRSHPDQLQPATPHSRKRLKKFPDTPTKRLKTEPLPLRFCTLSVRGINGDITLVQVKDLVKKEFLPVNGAEDLNDKDLELELLHAQLAKEGVFDIEKQRLIYITKGLDGDRDVAIRAVRGLRTAVVTMRKAGDSVISGIQVRDIV</sequence>
<dbReference type="Proteomes" id="UP000016924">
    <property type="component" value="Unassembled WGS sequence"/>
</dbReference>
<evidence type="ECO:0000313" key="3">
    <source>
        <dbReference type="Proteomes" id="UP000016924"/>
    </source>
</evidence>